<name>A0ABT1TKY3_9GAMM</name>
<evidence type="ECO:0000313" key="3">
    <source>
        <dbReference type="Proteomes" id="UP001524499"/>
    </source>
</evidence>
<accession>A0ABT1TKY3</accession>
<proteinExistence type="predicted"/>
<comment type="caution">
    <text evidence="2">The sequence shown here is derived from an EMBL/GenBank/DDBJ whole genome shotgun (WGS) entry which is preliminary data.</text>
</comment>
<dbReference type="Proteomes" id="UP001524499">
    <property type="component" value="Unassembled WGS sequence"/>
</dbReference>
<dbReference type="Pfam" id="PF13723">
    <property type="entry name" value="Ketoacyl-synt_2"/>
    <property type="match status" value="1"/>
</dbReference>
<keyword evidence="3" id="KW-1185">Reference proteome</keyword>
<organism evidence="2 3">
    <name type="scientific">Methylomonas subterranea</name>
    <dbReference type="NCBI Taxonomy" id="2952225"/>
    <lineage>
        <taxon>Bacteria</taxon>
        <taxon>Pseudomonadati</taxon>
        <taxon>Pseudomonadota</taxon>
        <taxon>Gammaproteobacteria</taxon>
        <taxon>Methylococcales</taxon>
        <taxon>Methylococcaceae</taxon>
        <taxon>Methylomonas</taxon>
    </lineage>
</organism>
<gene>
    <name evidence="2" type="ORF">NP590_14935</name>
</gene>
<protein>
    <submittedName>
        <fullName evidence="2">Beta-ketoacyl synthase chain length factor</fullName>
    </submittedName>
</protein>
<evidence type="ECO:0000259" key="1">
    <source>
        <dbReference type="Pfam" id="PF13723"/>
    </source>
</evidence>
<dbReference type="EMBL" id="JANIBJ010000029">
    <property type="protein sequence ID" value="MCQ8105409.1"/>
    <property type="molecule type" value="Genomic_DNA"/>
</dbReference>
<sequence length="249" mass="27034">MLQAHDSSARATLSFTLEHWCLWQSKSAPIEAIWPNGRILPVLAGGADVSFLPMMQRRRLSPMARAACAVAWDCRETHGDMPAVFFSRHGESQYYLEILSGLAAEAGVSPSRFSLSVHNAIGGLHGLHAQSFQPYVTLAGGDEGFFGPFLEAAGLLLDVPQVLLVWHEQVLPAIYRAGPPSSRGLWALAMVLGGTARPGPQLKLIREATAMDADADSDAADPLPAMLCDRRSGSCRLERATWHWNLQHA</sequence>
<dbReference type="InterPro" id="IPR014030">
    <property type="entry name" value="Ketoacyl_synth_N"/>
</dbReference>
<reference evidence="2 3" key="1">
    <citation type="submission" date="2022-07" db="EMBL/GenBank/DDBJ databases">
        <title>Methylomonas rivi sp. nov., Methylomonas rosea sp. nov., Methylomonas aureus sp. nov. and Methylomonas subterranea sp. nov., four novel methanotrophs isolated from a freshwater creek and the deep terrestrial subsurface.</title>
        <authorList>
            <person name="Abin C."/>
            <person name="Sankaranarayanan K."/>
            <person name="Garner C."/>
            <person name="Sindelar R."/>
            <person name="Kotary K."/>
            <person name="Garner R."/>
            <person name="Barclay S."/>
            <person name="Lawson P."/>
            <person name="Krumholz L."/>
        </authorList>
    </citation>
    <scope>NUCLEOTIDE SEQUENCE [LARGE SCALE GENOMIC DNA]</scope>
    <source>
        <strain evidence="2 3">SURF-2</strain>
    </source>
</reference>
<feature type="domain" description="Beta-ketoacyl synthase-like N-terminal" evidence="1">
    <location>
        <begin position="41"/>
        <end position="245"/>
    </location>
</feature>
<evidence type="ECO:0000313" key="2">
    <source>
        <dbReference type="EMBL" id="MCQ8105409.1"/>
    </source>
</evidence>
<dbReference type="RefSeq" id="WP_256603369.1">
    <property type="nucleotide sequence ID" value="NZ_JANIBJ010000029.1"/>
</dbReference>